<keyword evidence="5" id="KW-0813">Transport</keyword>
<evidence type="ECO:0000256" key="9">
    <source>
        <dbReference type="ARBA" id="ARBA00022982"/>
    </source>
</evidence>
<evidence type="ECO:0000256" key="13">
    <source>
        <dbReference type="ARBA" id="ARBA00023136"/>
    </source>
</evidence>
<evidence type="ECO:0000256" key="2">
    <source>
        <dbReference type="ARBA" id="ARBA00005698"/>
    </source>
</evidence>
<evidence type="ECO:0000256" key="16">
    <source>
        <dbReference type="SAM" id="Phobius"/>
    </source>
</evidence>
<evidence type="ECO:0000256" key="10">
    <source>
        <dbReference type="ARBA" id="ARBA00022989"/>
    </source>
</evidence>
<evidence type="ECO:0000256" key="14">
    <source>
        <dbReference type="ARBA" id="ARBA00031019"/>
    </source>
</evidence>
<keyword evidence="6" id="KW-0679">Respiratory chain</keyword>
<evidence type="ECO:0000256" key="12">
    <source>
        <dbReference type="ARBA" id="ARBA00023128"/>
    </source>
</evidence>
<dbReference type="GO" id="GO:0031966">
    <property type="term" value="C:mitochondrial membrane"/>
    <property type="evidence" value="ECO:0007669"/>
    <property type="project" value="UniProtKB-SubCell"/>
</dbReference>
<evidence type="ECO:0000256" key="6">
    <source>
        <dbReference type="ARBA" id="ARBA00022660"/>
    </source>
</evidence>
<dbReference type="EC" id="7.1.1.2" evidence="3"/>
<evidence type="ECO:0000256" key="7">
    <source>
        <dbReference type="ARBA" id="ARBA00022692"/>
    </source>
</evidence>
<gene>
    <name evidence="17" type="primary">ND6</name>
</gene>
<geneLocation type="mitochondrion" evidence="17"/>
<keyword evidence="10 16" id="KW-1133">Transmembrane helix</keyword>
<evidence type="ECO:0000256" key="5">
    <source>
        <dbReference type="ARBA" id="ARBA00022448"/>
    </source>
</evidence>
<evidence type="ECO:0000256" key="4">
    <source>
        <dbReference type="ARBA" id="ARBA00021095"/>
    </source>
</evidence>
<evidence type="ECO:0000256" key="3">
    <source>
        <dbReference type="ARBA" id="ARBA00012944"/>
    </source>
</evidence>
<dbReference type="PANTHER" id="PTHR11435:SF1">
    <property type="entry name" value="NADH-UBIQUINONE OXIDOREDUCTASE CHAIN 6"/>
    <property type="match status" value="1"/>
</dbReference>
<comment type="catalytic activity">
    <reaction evidence="15">
        <text>a ubiquinone + NADH + 5 H(+)(in) = a ubiquinol + NAD(+) + 4 H(+)(out)</text>
        <dbReference type="Rhea" id="RHEA:29091"/>
        <dbReference type="Rhea" id="RHEA-COMP:9565"/>
        <dbReference type="Rhea" id="RHEA-COMP:9566"/>
        <dbReference type="ChEBI" id="CHEBI:15378"/>
        <dbReference type="ChEBI" id="CHEBI:16389"/>
        <dbReference type="ChEBI" id="CHEBI:17976"/>
        <dbReference type="ChEBI" id="CHEBI:57540"/>
        <dbReference type="ChEBI" id="CHEBI:57945"/>
        <dbReference type="EC" id="7.1.1.2"/>
    </reaction>
</comment>
<evidence type="ECO:0000256" key="1">
    <source>
        <dbReference type="ARBA" id="ARBA00004225"/>
    </source>
</evidence>
<organism evidence="17">
    <name type="scientific">Pedetontinus luanchuanensis</name>
    <dbReference type="NCBI Taxonomy" id="1527581"/>
    <lineage>
        <taxon>Eukaryota</taxon>
        <taxon>Metazoa</taxon>
        <taxon>Ecdysozoa</taxon>
        <taxon>Arthropoda</taxon>
        <taxon>Hexapoda</taxon>
        <taxon>Insecta</taxon>
        <taxon>Monocondylia</taxon>
        <taxon>Archaeognatha</taxon>
        <taxon>Machilidae</taxon>
        <taxon>Pedetontinus</taxon>
    </lineage>
</organism>
<keyword evidence="13 16" id="KW-0472">Membrane</keyword>
<evidence type="ECO:0000256" key="15">
    <source>
        <dbReference type="ARBA" id="ARBA00049551"/>
    </source>
</evidence>
<dbReference type="EMBL" id="KJ754502">
    <property type="protein sequence ID" value="AII41680.1"/>
    <property type="molecule type" value="Genomic_DNA"/>
</dbReference>
<keyword evidence="11" id="KW-0520">NAD</keyword>
<proteinExistence type="inferred from homology"/>
<accession>A0A0B4N517</accession>
<evidence type="ECO:0000256" key="11">
    <source>
        <dbReference type="ARBA" id="ARBA00023027"/>
    </source>
</evidence>
<keyword evidence="12 17" id="KW-0496">Mitochondrion</keyword>
<comment type="subcellular location">
    <subcellularLocation>
        <location evidence="1">Mitochondrion membrane</location>
        <topology evidence="1">Multi-pass membrane protein</topology>
    </subcellularLocation>
</comment>
<dbReference type="PANTHER" id="PTHR11435">
    <property type="entry name" value="NADH UBIQUINONE OXIDOREDUCTASE SUBUNIT ND6"/>
    <property type="match status" value="1"/>
</dbReference>
<reference evidence="17" key="1">
    <citation type="submission" date="2014-04" db="EMBL/GenBank/DDBJ databases">
        <title>The complete mitochondrial genomes of three bristletails (Insecta: Archaeognatha): the paraphyly of Machilidae and insights into Archaeognathan phylogeny.</title>
        <authorList>
            <person name="He K."/>
            <person name="Ma Y."/>
            <person name="Zhang J."/>
        </authorList>
    </citation>
    <scope>NUCLEOTIDE SEQUENCE</scope>
</reference>
<keyword evidence="9" id="KW-0249">Electron transport</keyword>
<feature type="transmembrane region" description="Helical" evidence="16">
    <location>
        <begin position="135"/>
        <end position="162"/>
    </location>
</feature>
<feature type="transmembrane region" description="Helical" evidence="16">
    <location>
        <begin position="85"/>
        <end position="103"/>
    </location>
</feature>
<protein>
    <recommendedName>
        <fullName evidence="4">NADH-ubiquinone oxidoreductase chain 6</fullName>
        <ecNumber evidence="3">7.1.1.2</ecNumber>
    </recommendedName>
    <alternativeName>
        <fullName evidence="14">NADH dehydrogenase subunit 6</fullName>
    </alternativeName>
</protein>
<comment type="similarity">
    <text evidence="2">Belongs to the complex I subunit 6 family.</text>
</comment>
<name>A0A0B4N517_9INSE</name>
<keyword evidence="7 16" id="KW-0812">Transmembrane</keyword>
<sequence length="173" mass="20241">MFMNLMLMLWILLTNIILMYTNHPIAMGLTLMMQTTFISLLTGTMYMSYWFSYILFLIFLGGLLVLFIYIASLASNEMFLMSMKMMSLFMLITFLLLMLFLNLDTLTFPIKIINSEAICSWKEMNNFMSTSISKFYINMIAPITIILVMYLFLTLIVTVKITKIYSGPLRKMY</sequence>
<feature type="transmembrane region" description="Helical" evidence="16">
    <location>
        <begin position="50"/>
        <end position="73"/>
    </location>
</feature>
<keyword evidence="8" id="KW-1278">Translocase</keyword>
<dbReference type="InterPro" id="IPR050269">
    <property type="entry name" value="ComplexI_Subunit6"/>
</dbReference>
<evidence type="ECO:0000256" key="8">
    <source>
        <dbReference type="ARBA" id="ARBA00022967"/>
    </source>
</evidence>
<dbReference type="AlphaFoldDB" id="A0A0B4N517"/>
<dbReference type="GO" id="GO:0008137">
    <property type="term" value="F:NADH dehydrogenase (ubiquinone) activity"/>
    <property type="evidence" value="ECO:0007669"/>
    <property type="project" value="UniProtKB-EC"/>
</dbReference>
<evidence type="ECO:0000313" key="17">
    <source>
        <dbReference type="EMBL" id="AII41680.1"/>
    </source>
</evidence>